<reference evidence="2 3" key="1">
    <citation type="submission" date="2015-11" db="EMBL/GenBank/DDBJ databases">
        <title>Expanding the genomic diversity of Burkholderia species for the development of highly accurate diagnostics.</title>
        <authorList>
            <person name="Sahl J."/>
            <person name="Keim P."/>
            <person name="Wagner D."/>
        </authorList>
    </citation>
    <scope>NUCLEOTIDE SEQUENCE [LARGE SCALE GENOMIC DNA]</scope>
    <source>
        <strain evidence="2 3">MSMB782WGS</strain>
    </source>
</reference>
<dbReference type="EMBL" id="LPLU01000084">
    <property type="protein sequence ID" value="KWK75320.1"/>
    <property type="molecule type" value="Genomic_DNA"/>
</dbReference>
<comment type="caution">
    <text evidence="2">The sequence shown here is derived from an EMBL/GenBank/DDBJ whole genome shotgun (WGS) entry which is preliminary data.</text>
</comment>
<evidence type="ECO:0000313" key="2">
    <source>
        <dbReference type="EMBL" id="KWK75320.1"/>
    </source>
</evidence>
<dbReference type="Proteomes" id="UP000065504">
    <property type="component" value="Unassembled WGS sequence"/>
</dbReference>
<gene>
    <name evidence="2" type="ORF">WM16_13655</name>
</gene>
<dbReference type="RefSeq" id="WP_060234715.1">
    <property type="nucleotide sequence ID" value="NZ_LPLU01000084.1"/>
</dbReference>
<evidence type="ECO:0000313" key="3">
    <source>
        <dbReference type="Proteomes" id="UP000065504"/>
    </source>
</evidence>
<sequence>MNRSTNATPHDAALRAAIAAAADVLRFDNRPGSVARQCTLGLFVAALSDRLALAFPQSADALKAIVFSPPTSSNPTETPLQQPEQQQ</sequence>
<name>A0A108CI96_9BURK</name>
<protein>
    <submittedName>
        <fullName evidence="2">Uncharacterized protein</fullName>
    </submittedName>
</protein>
<feature type="region of interest" description="Disordered" evidence="1">
    <location>
        <begin position="68"/>
        <end position="87"/>
    </location>
</feature>
<proteinExistence type="predicted"/>
<dbReference type="AlphaFoldDB" id="A0A108CI96"/>
<organism evidence="2 3">
    <name type="scientific">Burkholderia ubonensis</name>
    <dbReference type="NCBI Taxonomy" id="101571"/>
    <lineage>
        <taxon>Bacteria</taxon>
        <taxon>Pseudomonadati</taxon>
        <taxon>Pseudomonadota</taxon>
        <taxon>Betaproteobacteria</taxon>
        <taxon>Burkholderiales</taxon>
        <taxon>Burkholderiaceae</taxon>
        <taxon>Burkholderia</taxon>
        <taxon>Burkholderia cepacia complex</taxon>
    </lineage>
</organism>
<accession>A0A108CI96</accession>
<evidence type="ECO:0000256" key="1">
    <source>
        <dbReference type="SAM" id="MobiDB-lite"/>
    </source>
</evidence>